<dbReference type="GO" id="GO:0007018">
    <property type="term" value="P:microtubule-based movement"/>
    <property type="evidence" value="ECO:0007669"/>
    <property type="project" value="InterPro"/>
</dbReference>
<gene>
    <name evidence="4" type="ORF">C2E20_9342</name>
</gene>
<evidence type="ECO:0000313" key="4">
    <source>
        <dbReference type="EMBL" id="PSC67009.1"/>
    </source>
</evidence>
<reference evidence="4 5" key="1">
    <citation type="journal article" date="2018" name="Plant J.">
        <title>Genome sequences of Chlorella sorokiniana UTEX 1602 and Micractinium conductrix SAG 241.80: implications to maltose excretion by a green alga.</title>
        <authorList>
            <person name="Arriola M.B."/>
            <person name="Velmurugan N."/>
            <person name="Zhang Y."/>
            <person name="Plunkett M.H."/>
            <person name="Hondzo H."/>
            <person name="Barney B.M."/>
        </authorList>
    </citation>
    <scope>NUCLEOTIDE SEQUENCE [LARGE SCALE GENOMIC DNA]</scope>
    <source>
        <strain evidence="4 5">SAG 241.80</strain>
    </source>
</reference>
<keyword evidence="1" id="KW-0505">Motor protein</keyword>
<evidence type="ECO:0000313" key="5">
    <source>
        <dbReference type="Proteomes" id="UP000239649"/>
    </source>
</evidence>
<dbReference type="GO" id="GO:0008017">
    <property type="term" value="F:microtubule binding"/>
    <property type="evidence" value="ECO:0007669"/>
    <property type="project" value="InterPro"/>
</dbReference>
<feature type="domain" description="Kinesin motor" evidence="3">
    <location>
        <begin position="2"/>
        <end position="45"/>
    </location>
</feature>
<evidence type="ECO:0000259" key="3">
    <source>
        <dbReference type="Pfam" id="PF00225"/>
    </source>
</evidence>
<feature type="compositionally biased region" description="Low complexity" evidence="2">
    <location>
        <begin position="215"/>
        <end position="226"/>
    </location>
</feature>
<dbReference type="InterPro" id="IPR027417">
    <property type="entry name" value="P-loop_NTPase"/>
</dbReference>
<dbReference type="EMBL" id="LHPF02000248">
    <property type="protein sequence ID" value="PSC67009.1"/>
    <property type="molecule type" value="Genomic_DNA"/>
</dbReference>
<dbReference type="AlphaFoldDB" id="A0A2P6UYU0"/>
<sequence>GSGINIGLLYLGICIKELAEKGSTLSYRNSTLTEILKPALGGGANELTRFLQQAGTVKNLVRADVQMLRQQELQAQDKVERLLTAAEGCDDRDCAAAGISGGSGGAHAQEDRRATVACVHRSAGAEHEAAAAGAVQAALANKQRKVAHAVLLDPRASIVMEQQQQQHDDLIKAVPAPSGTPATGAAAQQAAATPRASPLPDASALEQLQVKVDRQAAGSEEQQQGQKVPAGVEEPQQQDGWVEEEQQQDGWVEEQQGDAVRGCYDGLEPDTWRSEETWPIIAEDPGLPYCLLCGGSACGAGNTDELLYCDACSICGFCTGCVWRFTGGDLQAAANERWECPLCRPAPKLCLAHIDPAEGQEEEEEEGRVRRRCESGRVQPSVLFYEAQH</sequence>
<keyword evidence="5" id="KW-1185">Reference proteome</keyword>
<dbReference type="Gene3D" id="3.40.850.10">
    <property type="entry name" value="Kinesin motor domain"/>
    <property type="match status" value="1"/>
</dbReference>
<feature type="region of interest" description="Disordered" evidence="2">
    <location>
        <begin position="173"/>
        <end position="200"/>
    </location>
</feature>
<proteinExistence type="predicted"/>
<dbReference type="InterPro" id="IPR001752">
    <property type="entry name" value="Kinesin_motor_dom"/>
</dbReference>
<feature type="region of interest" description="Disordered" evidence="2">
    <location>
        <begin position="213"/>
        <end position="254"/>
    </location>
</feature>
<comment type="caution">
    <text evidence="4">The sequence shown here is derived from an EMBL/GenBank/DDBJ whole genome shotgun (WGS) entry which is preliminary data.</text>
</comment>
<name>A0A2P6UYU0_9CHLO</name>
<protein>
    <submittedName>
        <fullName evidence="4">Centromere-associated E</fullName>
    </submittedName>
</protein>
<accession>A0A2P6UYU0</accession>
<organism evidence="4 5">
    <name type="scientific">Micractinium conductrix</name>
    <dbReference type="NCBI Taxonomy" id="554055"/>
    <lineage>
        <taxon>Eukaryota</taxon>
        <taxon>Viridiplantae</taxon>
        <taxon>Chlorophyta</taxon>
        <taxon>core chlorophytes</taxon>
        <taxon>Trebouxiophyceae</taxon>
        <taxon>Chlorellales</taxon>
        <taxon>Chlorellaceae</taxon>
        <taxon>Chlorella clade</taxon>
        <taxon>Micractinium</taxon>
    </lineage>
</organism>
<dbReference type="Pfam" id="PF00225">
    <property type="entry name" value="Kinesin"/>
    <property type="match status" value="1"/>
</dbReference>
<dbReference type="Proteomes" id="UP000239649">
    <property type="component" value="Unassembled WGS sequence"/>
</dbReference>
<evidence type="ECO:0000256" key="2">
    <source>
        <dbReference type="SAM" id="MobiDB-lite"/>
    </source>
</evidence>
<dbReference type="GO" id="GO:0003777">
    <property type="term" value="F:microtubule motor activity"/>
    <property type="evidence" value="ECO:0007669"/>
    <property type="project" value="InterPro"/>
</dbReference>
<feature type="non-terminal residue" evidence="4">
    <location>
        <position position="1"/>
    </location>
</feature>
<feature type="compositionally biased region" description="Low complexity" evidence="2">
    <location>
        <begin position="175"/>
        <end position="198"/>
    </location>
</feature>
<dbReference type="SUPFAM" id="SSF52540">
    <property type="entry name" value="P-loop containing nucleoside triphosphate hydrolases"/>
    <property type="match status" value="1"/>
</dbReference>
<evidence type="ECO:0000256" key="1">
    <source>
        <dbReference type="ARBA" id="ARBA00023175"/>
    </source>
</evidence>
<feature type="compositionally biased region" description="Acidic residues" evidence="2">
    <location>
        <begin position="241"/>
        <end position="254"/>
    </location>
</feature>
<dbReference type="GO" id="GO:0005524">
    <property type="term" value="F:ATP binding"/>
    <property type="evidence" value="ECO:0007669"/>
    <property type="project" value="InterPro"/>
</dbReference>
<dbReference type="InterPro" id="IPR036961">
    <property type="entry name" value="Kinesin_motor_dom_sf"/>
</dbReference>